<name>A0ABW4MZD4_9CAUL</name>
<proteinExistence type="predicted"/>
<evidence type="ECO:0000259" key="2">
    <source>
        <dbReference type="Pfam" id="PF07811"/>
    </source>
</evidence>
<keyword evidence="1" id="KW-0472">Membrane</keyword>
<evidence type="ECO:0000256" key="1">
    <source>
        <dbReference type="SAM" id="Phobius"/>
    </source>
</evidence>
<sequence>MAASFTRLAARIRRLARARDGATAVEFALIATPFFLLLMAILELGLVFLVSTTLEHATHEASRQIRTGEFQEAGGVSADDFETLVCDQLTWMGDTCKAQLDVDVRAYATLAQMLNPPPYDPEEACFEAGGPGQVVLARTSIKWKIFTPLLRPSMATSGDGSRLIRATTAFKNEPFPGDTPESECD</sequence>
<accession>A0ABW4MZD4</accession>
<keyword evidence="1" id="KW-1133">Transmembrane helix</keyword>
<keyword evidence="1" id="KW-0812">Transmembrane</keyword>
<keyword evidence="4" id="KW-1185">Reference proteome</keyword>
<gene>
    <name evidence="3" type="ORF">ACFSC0_05670</name>
</gene>
<dbReference type="Pfam" id="PF07811">
    <property type="entry name" value="TadE"/>
    <property type="match status" value="1"/>
</dbReference>
<dbReference type="Proteomes" id="UP001597237">
    <property type="component" value="Unassembled WGS sequence"/>
</dbReference>
<feature type="transmembrane region" description="Helical" evidence="1">
    <location>
        <begin position="21"/>
        <end position="50"/>
    </location>
</feature>
<evidence type="ECO:0000313" key="4">
    <source>
        <dbReference type="Proteomes" id="UP001597237"/>
    </source>
</evidence>
<feature type="domain" description="TadE-like" evidence="2">
    <location>
        <begin position="21"/>
        <end position="63"/>
    </location>
</feature>
<organism evidence="3 4">
    <name type="scientific">Phenylobacterium terrae</name>
    <dbReference type="NCBI Taxonomy" id="2665495"/>
    <lineage>
        <taxon>Bacteria</taxon>
        <taxon>Pseudomonadati</taxon>
        <taxon>Pseudomonadota</taxon>
        <taxon>Alphaproteobacteria</taxon>
        <taxon>Caulobacterales</taxon>
        <taxon>Caulobacteraceae</taxon>
        <taxon>Phenylobacterium</taxon>
    </lineage>
</organism>
<dbReference type="RefSeq" id="WP_377282600.1">
    <property type="nucleotide sequence ID" value="NZ_JBHRSI010000007.1"/>
</dbReference>
<reference evidence="4" key="1">
    <citation type="journal article" date="2019" name="Int. J. Syst. Evol. Microbiol.">
        <title>The Global Catalogue of Microorganisms (GCM) 10K type strain sequencing project: providing services to taxonomists for standard genome sequencing and annotation.</title>
        <authorList>
            <consortium name="The Broad Institute Genomics Platform"/>
            <consortium name="The Broad Institute Genome Sequencing Center for Infectious Disease"/>
            <person name="Wu L."/>
            <person name="Ma J."/>
        </authorList>
    </citation>
    <scope>NUCLEOTIDE SEQUENCE [LARGE SCALE GENOMIC DNA]</scope>
    <source>
        <strain evidence="4">DFY28</strain>
    </source>
</reference>
<protein>
    <submittedName>
        <fullName evidence="3">TadE family protein</fullName>
    </submittedName>
</protein>
<dbReference type="InterPro" id="IPR012495">
    <property type="entry name" value="TadE-like_dom"/>
</dbReference>
<comment type="caution">
    <text evidence="3">The sequence shown here is derived from an EMBL/GenBank/DDBJ whole genome shotgun (WGS) entry which is preliminary data.</text>
</comment>
<dbReference type="EMBL" id="JBHUEY010000001">
    <property type="protein sequence ID" value="MFD1782873.1"/>
    <property type="molecule type" value="Genomic_DNA"/>
</dbReference>
<evidence type="ECO:0000313" key="3">
    <source>
        <dbReference type="EMBL" id="MFD1782873.1"/>
    </source>
</evidence>